<dbReference type="Pfam" id="PF00697">
    <property type="entry name" value="PRAI"/>
    <property type="match status" value="1"/>
</dbReference>
<accession>A0A2G9ZEJ9</accession>
<keyword evidence="8" id="KW-0413">Isomerase</keyword>
<evidence type="ECO:0000313" key="10">
    <source>
        <dbReference type="EMBL" id="PIP31596.1"/>
    </source>
</evidence>
<evidence type="ECO:0000256" key="7">
    <source>
        <dbReference type="ARBA" id="ARBA00023141"/>
    </source>
</evidence>
<evidence type="ECO:0000256" key="4">
    <source>
        <dbReference type="ARBA" id="ARBA00022272"/>
    </source>
</evidence>
<dbReference type="PANTHER" id="PTHR42894">
    <property type="entry name" value="N-(5'-PHOSPHORIBOSYL)ANTHRANILATE ISOMERASE"/>
    <property type="match status" value="1"/>
</dbReference>
<keyword evidence="7" id="KW-0057">Aromatic amino acid biosynthesis</keyword>
<dbReference type="GO" id="GO:0000162">
    <property type="term" value="P:L-tryptophan biosynthetic process"/>
    <property type="evidence" value="ECO:0007669"/>
    <property type="project" value="UniProtKB-UniPathway"/>
</dbReference>
<evidence type="ECO:0000259" key="9">
    <source>
        <dbReference type="Pfam" id="PF00697"/>
    </source>
</evidence>
<dbReference type="EC" id="5.3.1.24" evidence="3"/>
<feature type="domain" description="N-(5'phosphoribosyl) anthranilate isomerase (PRAI)" evidence="9">
    <location>
        <begin position="46"/>
        <end position="187"/>
    </location>
</feature>
<dbReference type="InterPro" id="IPR001240">
    <property type="entry name" value="PRAI_dom"/>
</dbReference>
<dbReference type="InterPro" id="IPR011060">
    <property type="entry name" value="RibuloseP-bd_barrel"/>
</dbReference>
<evidence type="ECO:0000256" key="6">
    <source>
        <dbReference type="ARBA" id="ARBA00022822"/>
    </source>
</evidence>
<dbReference type="InterPro" id="IPR013785">
    <property type="entry name" value="Aldolase_TIM"/>
</dbReference>
<dbReference type="Proteomes" id="UP000230447">
    <property type="component" value="Unassembled WGS sequence"/>
</dbReference>
<reference evidence="10 11" key="1">
    <citation type="submission" date="2017-09" db="EMBL/GenBank/DDBJ databases">
        <title>Depth-based differentiation of microbial function through sediment-hosted aquifers and enrichment of novel symbionts in the deep terrestrial subsurface.</title>
        <authorList>
            <person name="Probst A.J."/>
            <person name="Ladd B."/>
            <person name="Jarett J.K."/>
            <person name="Geller-Mcgrath D.E."/>
            <person name="Sieber C.M."/>
            <person name="Emerson J.B."/>
            <person name="Anantharaman K."/>
            <person name="Thomas B.C."/>
            <person name="Malmstrom R."/>
            <person name="Stieglmeier M."/>
            <person name="Klingl A."/>
            <person name="Woyke T."/>
            <person name="Ryan C.M."/>
            <person name="Banfield J.F."/>
        </authorList>
    </citation>
    <scope>NUCLEOTIDE SEQUENCE [LARGE SCALE GENOMIC DNA]</scope>
    <source>
        <strain evidence="10">CG23_combo_of_CG06-09_8_20_14_all_37_87_8</strain>
    </source>
</reference>
<evidence type="ECO:0000256" key="1">
    <source>
        <dbReference type="ARBA" id="ARBA00001164"/>
    </source>
</evidence>
<sequence length="434" mass="49996">MKLLKFCNIKNIFETRTAASLGVPFLGYHLISENDFARYDDIKYCVQELRNYYPTTKAILVTKERDTKKLSSLIREIEFDGIQLHYPNSNNQAAALKGEFGNKFIVFQVISLESKDFFPTQADYVLLDKSYLGGTGLQISNKDVQKMLNRLKNNKILLAGGISSTNLYRYLDFPVDGFDVQSAIKTDHCTNRENTDYSKMDTLAKLLGYKMASYSGRVGFVIQNIEQQNQQLFVEALDSNVDFFHIDITDGLVGIPTDIPKTRELLETVAATNSHLKIQTHLFLSSQEKFENISLQLGLEDRQNHDVFLHVNKDNYSNFSIDFLKKEGVFFALDIKDITDELFPWEHFVKEQLIVCLDSRQHNNRIQNLNRGLKLIQYSIKLQTIITLDRSVNNEVILGLEDTIALNVVCGSYMRENIKEHYQLLKRYLHGKIR</sequence>
<dbReference type="AlphaFoldDB" id="A0A2G9ZEJ9"/>
<evidence type="ECO:0000256" key="2">
    <source>
        <dbReference type="ARBA" id="ARBA00004664"/>
    </source>
</evidence>
<name>A0A2G9ZEJ9_9BACT</name>
<evidence type="ECO:0000256" key="3">
    <source>
        <dbReference type="ARBA" id="ARBA00012572"/>
    </source>
</evidence>
<dbReference type="Gene3D" id="3.20.20.70">
    <property type="entry name" value="Aldolase class I"/>
    <property type="match status" value="1"/>
</dbReference>
<dbReference type="UniPathway" id="UPA00035">
    <property type="reaction ID" value="UER00042"/>
</dbReference>
<dbReference type="SUPFAM" id="SSF51366">
    <property type="entry name" value="Ribulose-phoshate binding barrel"/>
    <property type="match status" value="1"/>
</dbReference>
<comment type="pathway">
    <text evidence="2">Amino-acid biosynthesis; L-tryptophan biosynthesis; L-tryptophan from chorismate: step 3/5.</text>
</comment>
<organism evidence="10 11">
    <name type="scientific">bacterium (Candidatus Gribaldobacteria) CG23_combo_of_CG06-09_8_20_14_all_37_87_8</name>
    <dbReference type="NCBI Taxonomy" id="2014278"/>
    <lineage>
        <taxon>Bacteria</taxon>
        <taxon>Candidatus Gribaldobacteria</taxon>
    </lineage>
</organism>
<keyword evidence="5" id="KW-0028">Amino-acid biosynthesis</keyword>
<evidence type="ECO:0000256" key="8">
    <source>
        <dbReference type="ARBA" id="ARBA00023235"/>
    </source>
</evidence>
<gene>
    <name evidence="10" type="ORF">COX24_02725</name>
</gene>
<proteinExistence type="predicted"/>
<dbReference type="GO" id="GO:0004640">
    <property type="term" value="F:phosphoribosylanthranilate isomerase activity"/>
    <property type="evidence" value="ECO:0007669"/>
    <property type="project" value="UniProtKB-EC"/>
</dbReference>
<protein>
    <recommendedName>
        <fullName evidence="4">N-(5'-phosphoribosyl)anthranilate isomerase</fullName>
        <ecNumber evidence="3">5.3.1.24</ecNumber>
    </recommendedName>
</protein>
<dbReference type="EMBL" id="PCSB01000058">
    <property type="protein sequence ID" value="PIP31596.1"/>
    <property type="molecule type" value="Genomic_DNA"/>
</dbReference>
<dbReference type="PANTHER" id="PTHR42894:SF1">
    <property type="entry name" value="N-(5'-PHOSPHORIBOSYL)ANTHRANILATE ISOMERASE"/>
    <property type="match status" value="1"/>
</dbReference>
<comment type="caution">
    <text evidence="10">The sequence shown here is derived from an EMBL/GenBank/DDBJ whole genome shotgun (WGS) entry which is preliminary data.</text>
</comment>
<keyword evidence="6" id="KW-0822">Tryptophan biosynthesis</keyword>
<dbReference type="InterPro" id="IPR044643">
    <property type="entry name" value="TrpF_fam"/>
</dbReference>
<evidence type="ECO:0000256" key="5">
    <source>
        <dbReference type="ARBA" id="ARBA00022605"/>
    </source>
</evidence>
<evidence type="ECO:0000313" key="11">
    <source>
        <dbReference type="Proteomes" id="UP000230447"/>
    </source>
</evidence>
<comment type="catalytic activity">
    <reaction evidence="1">
        <text>N-(5-phospho-beta-D-ribosyl)anthranilate = 1-(2-carboxyphenylamino)-1-deoxy-D-ribulose 5-phosphate</text>
        <dbReference type="Rhea" id="RHEA:21540"/>
        <dbReference type="ChEBI" id="CHEBI:18277"/>
        <dbReference type="ChEBI" id="CHEBI:58613"/>
        <dbReference type="EC" id="5.3.1.24"/>
    </reaction>
</comment>